<dbReference type="Gene3D" id="3.50.50.60">
    <property type="entry name" value="FAD/NAD(P)-binding domain"/>
    <property type="match status" value="1"/>
</dbReference>
<reference evidence="8 9" key="1">
    <citation type="journal article" date="2020" name="ISME J.">
        <title>Uncovering the hidden diversity of litter-decomposition mechanisms in mushroom-forming fungi.</title>
        <authorList>
            <person name="Floudas D."/>
            <person name="Bentzer J."/>
            <person name="Ahren D."/>
            <person name="Johansson T."/>
            <person name="Persson P."/>
            <person name="Tunlid A."/>
        </authorList>
    </citation>
    <scope>NUCLEOTIDE SEQUENCE [LARGE SCALE GENOMIC DNA]</scope>
    <source>
        <strain evidence="8 9">CBS 406.79</strain>
    </source>
</reference>
<dbReference type="InterPro" id="IPR012941">
    <property type="entry name" value="Phe_hydrox_C_dim_dom"/>
</dbReference>
<evidence type="ECO:0000256" key="1">
    <source>
        <dbReference type="ARBA" id="ARBA00001974"/>
    </source>
</evidence>
<dbReference type="GO" id="GO:0016709">
    <property type="term" value="F:oxidoreductase activity, acting on paired donors, with incorporation or reduction of molecular oxygen, NAD(P)H as one donor, and incorporation of one atom of oxygen"/>
    <property type="evidence" value="ECO:0007669"/>
    <property type="project" value="UniProtKB-ARBA"/>
</dbReference>
<dbReference type="InterPro" id="IPR036249">
    <property type="entry name" value="Thioredoxin-like_sf"/>
</dbReference>
<evidence type="ECO:0000256" key="4">
    <source>
        <dbReference type="ARBA" id="ARBA00022827"/>
    </source>
</evidence>
<evidence type="ECO:0000313" key="8">
    <source>
        <dbReference type="EMBL" id="KAF5373400.1"/>
    </source>
</evidence>
<dbReference type="Pfam" id="PF01494">
    <property type="entry name" value="FAD_binding_3"/>
    <property type="match status" value="2"/>
</dbReference>
<protein>
    <recommendedName>
        <fullName evidence="10">FAD-binding domain-containing protein</fullName>
    </recommendedName>
</protein>
<keyword evidence="3" id="KW-0285">Flavoprotein</keyword>
<dbReference type="InterPro" id="IPR036188">
    <property type="entry name" value="FAD/NAD-bd_sf"/>
</dbReference>
<sequence>MVSELPVLVVGGGPSGLTMALCLAKHGVPVRIVDASNEYHKGSRGAGLMVSLEYFWVNNRQSHLSILEPRTLEVFGLLGIQHQVHENRGAKRGSTHFYKYPKTDEVASIDANPLMPSLSPTPDRPFRSMWSVPQFRLEAVLRAELHKYGVHVELNRKLVDFQQTESKVVAQILHSENGETFVEDFQASYLVGADGAKGVVRKLLKLDFLGKTIDADGMLVADLCAHVWKLPNGLFFSVRPQERETNTFAMAILGPGSILQGQDSPANIRALFLTHVMREDIVLQDFHWYSFFKPNMRMVNKFSEGRGFVVGDAAHIHSPHGGQGLNTSVQDSFNLGWKMALAWHGLASGSLLDTYNEERQPVVAEMLRKVIGLYKEFTENAQKALSAAAHPIDLFQLDINYRWSSIIVEDLNPQITPVNELKAHAYSGWKSSLCAGDRAPDACELVVLPAAATSSSTLFNGVFSSTKHTILIFGNIVPFSSLDTYIADLPSDTVHTFAISRANNVTEIPNMTLVYDQGGHAFSAYGIDLNLNTSVAVVVRPDGYIGCITQSGLGIKKYLSLIFSK</sequence>
<dbReference type="EMBL" id="JAACJN010000106">
    <property type="protein sequence ID" value="KAF5373400.1"/>
    <property type="molecule type" value="Genomic_DNA"/>
</dbReference>
<evidence type="ECO:0000256" key="2">
    <source>
        <dbReference type="ARBA" id="ARBA00007801"/>
    </source>
</evidence>
<dbReference type="Gene3D" id="3.30.70.2450">
    <property type="match status" value="1"/>
</dbReference>
<feature type="domain" description="Phenol hydroxylase-like C-terminal dimerisation" evidence="7">
    <location>
        <begin position="513"/>
        <end position="550"/>
    </location>
</feature>
<accession>A0A8H5LX88</accession>
<evidence type="ECO:0008006" key="10">
    <source>
        <dbReference type="Google" id="ProtNLM"/>
    </source>
</evidence>
<evidence type="ECO:0000259" key="7">
    <source>
        <dbReference type="Pfam" id="PF07976"/>
    </source>
</evidence>
<keyword evidence="5" id="KW-0560">Oxidoreductase</keyword>
<evidence type="ECO:0000256" key="5">
    <source>
        <dbReference type="ARBA" id="ARBA00023002"/>
    </source>
</evidence>
<name>A0A8H5LX88_9AGAR</name>
<gene>
    <name evidence="8" type="ORF">D9757_009760</name>
</gene>
<dbReference type="GO" id="GO:0071949">
    <property type="term" value="F:FAD binding"/>
    <property type="evidence" value="ECO:0007669"/>
    <property type="project" value="InterPro"/>
</dbReference>
<dbReference type="InterPro" id="IPR038220">
    <property type="entry name" value="PHOX_C_sf"/>
</dbReference>
<dbReference type="PANTHER" id="PTHR43004:SF19">
    <property type="entry name" value="BINDING MONOOXYGENASE, PUTATIVE (JCVI)-RELATED"/>
    <property type="match status" value="1"/>
</dbReference>
<dbReference type="PANTHER" id="PTHR43004">
    <property type="entry name" value="TRK SYSTEM POTASSIUM UPTAKE PROTEIN"/>
    <property type="match status" value="1"/>
</dbReference>
<feature type="domain" description="FAD-binding" evidence="6">
    <location>
        <begin position="65"/>
        <end position="368"/>
    </location>
</feature>
<keyword evidence="9" id="KW-1185">Reference proteome</keyword>
<proteinExistence type="inferred from homology"/>
<dbReference type="SUPFAM" id="SSF51905">
    <property type="entry name" value="FAD/NAD(P)-binding domain"/>
    <property type="match status" value="1"/>
</dbReference>
<feature type="domain" description="FAD-binding" evidence="6">
    <location>
        <begin position="5"/>
        <end position="48"/>
    </location>
</feature>
<comment type="cofactor">
    <cofactor evidence="1">
        <name>FAD</name>
        <dbReference type="ChEBI" id="CHEBI:57692"/>
    </cofactor>
</comment>
<dbReference type="AlphaFoldDB" id="A0A8H5LX88"/>
<keyword evidence="4" id="KW-0274">FAD</keyword>
<dbReference type="Gene3D" id="3.40.30.20">
    <property type="match status" value="1"/>
</dbReference>
<dbReference type="InterPro" id="IPR050641">
    <property type="entry name" value="RIFMO-like"/>
</dbReference>
<dbReference type="SUPFAM" id="SSF52833">
    <property type="entry name" value="Thioredoxin-like"/>
    <property type="match status" value="1"/>
</dbReference>
<evidence type="ECO:0000313" key="9">
    <source>
        <dbReference type="Proteomes" id="UP000518752"/>
    </source>
</evidence>
<comment type="similarity">
    <text evidence="2">Belongs to the PheA/TfdB FAD monooxygenase family.</text>
</comment>
<evidence type="ECO:0000256" key="3">
    <source>
        <dbReference type="ARBA" id="ARBA00022630"/>
    </source>
</evidence>
<dbReference type="PRINTS" id="PR00420">
    <property type="entry name" value="RNGMNOXGNASE"/>
</dbReference>
<evidence type="ECO:0000259" key="6">
    <source>
        <dbReference type="Pfam" id="PF01494"/>
    </source>
</evidence>
<organism evidence="8 9">
    <name type="scientific">Collybiopsis confluens</name>
    <dbReference type="NCBI Taxonomy" id="2823264"/>
    <lineage>
        <taxon>Eukaryota</taxon>
        <taxon>Fungi</taxon>
        <taxon>Dikarya</taxon>
        <taxon>Basidiomycota</taxon>
        <taxon>Agaricomycotina</taxon>
        <taxon>Agaricomycetes</taxon>
        <taxon>Agaricomycetidae</taxon>
        <taxon>Agaricales</taxon>
        <taxon>Marasmiineae</taxon>
        <taxon>Omphalotaceae</taxon>
        <taxon>Collybiopsis</taxon>
    </lineage>
</organism>
<comment type="caution">
    <text evidence="8">The sequence shown here is derived from an EMBL/GenBank/DDBJ whole genome shotgun (WGS) entry which is preliminary data.</text>
</comment>
<dbReference type="Proteomes" id="UP000518752">
    <property type="component" value="Unassembled WGS sequence"/>
</dbReference>
<dbReference type="OrthoDB" id="2690153at2759"/>
<dbReference type="Pfam" id="PF07976">
    <property type="entry name" value="Phe_hydrox_dim"/>
    <property type="match status" value="1"/>
</dbReference>
<dbReference type="InterPro" id="IPR002938">
    <property type="entry name" value="FAD-bd"/>
</dbReference>